<feature type="chain" id="PRO_5040978027" description="Secreted protein" evidence="1">
    <location>
        <begin position="25"/>
        <end position="298"/>
    </location>
</feature>
<keyword evidence="1" id="KW-0732">Signal</keyword>
<evidence type="ECO:0000256" key="1">
    <source>
        <dbReference type="SAM" id="SignalP"/>
    </source>
</evidence>
<proteinExistence type="predicted"/>
<evidence type="ECO:0008006" key="4">
    <source>
        <dbReference type="Google" id="ProtNLM"/>
    </source>
</evidence>
<feature type="signal peptide" evidence="1">
    <location>
        <begin position="1"/>
        <end position="24"/>
    </location>
</feature>
<reference evidence="2" key="1">
    <citation type="submission" date="2022-11" db="EMBL/GenBank/DDBJ databases">
        <title>Minimal conservation of predation-associated metabolite biosynthetic gene clusters underscores biosynthetic potential of Myxococcota including descriptions for ten novel species: Archangium lansinium sp. nov., Myxococcus landrumus sp. nov., Nannocystis bai.</title>
        <authorList>
            <person name="Ahearne A."/>
            <person name="Stevens C."/>
            <person name="Phillips K."/>
        </authorList>
    </citation>
    <scope>NUCLEOTIDE SEQUENCE</scope>
    <source>
        <strain evidence="2">Na p29</strain>
    </source>
</reference>
<name>A0A9X3EQ21_9BACT</name>
<sequence length="298" mass="31909">MQTKTKISRTVPLMVLALALPACTREASPAHSLVEFGDDLPESEAVVGSVIETLEGDDGATLTFIDLGDGDVGVMERRPAGRPSVLAKARAEDATPLEVYVAARGHDPAALTRLQLHHEQVAESSPRPLKIGPTESLAPPNLDEEGYHDLDGYCHSLAWGSQWSGDVGPLSTYDATDFYTQEDLAAPLYFAPGSTNNTQTWIGACVDHQGGGAYDDKTLTIQKLVSGTWSNVAGESWYLDASTYNNTYTFYAFSLAGARYRGRLTVEWGGCETTGCSYVEPSFGWGLAWTPVPPIGGG</sequence>
<evidence type="ECO:0000313" key="2">
    <source>
        <dbReference type="EMBL" id="MCY1008108.1"/>
    </source>
</evidence>
<organism evidence="2 3">
    <name type="scientific">Nannocystis pusilla</name>
    <dbReference type="NCBI Taxonomy" id="889268"/>
    <lineage>
        <taxon>Bacteria</taxon>
        <taxon>Pseudomonadati</taxon>
        <taxon>Myxococcota</taxon>
        <taxon>Polyangia</taxon>
        <taxon>Nannocystales</taxon>
        <taxon>Nannocystaceae</taxon>
        <taxon>Nannocystis</taxon>
    </lineage>
</organism>
<evidence type="ECO:0000313" key="3">
    <source>
        <dbReference type="Proteomes" id="UP001150924"/>
    </source>
</evidence>
<dbReference type="RefSeq" id="WP_267770757.1">
    <property type="nucleotide sequence ID" value="NZ_JAPNKE010000002.1"/>
</dbReference>
<dbReference type="EMBL" id="JAPNKE010000002">
    <property type="protein sequence ID" value="MCY1008108.1"/>
    <property type="molecule type" value="Genomic_DNA"/>
</dbReference>
<accession>A0A9X3EQ21</accession>
<comment type="caution">
    <text evidence="2">The sequence shown here is derived from an EMBL/GenBank/DDBJ whole genome shotgun (WGS) entry which is preliminary data.</text>
</comment>
<dbReference type="AlphaFoldDB" id="A0A9X3EQ21"/>
<dbReference type="Proteomes" id="UP001150924">
    <property type="component" value="Unassembled WGS sequence"/>
</dbReference>
<keyword evidence="3" id="KW-1185">Reference proteome</keyword>
<protein>
    <recommendedName>
        <fullName evidence="4">Secreted protein</fullName>
    </recommendedName>
</protein>
<gene>
    <name evidence="2" type="ORF">OV079_21620</name>
</gene>